<name>A0A6J4T0Q2_9SPHN</name>
<organism evidence="4">
    <name type="scientific">uncultured Sphingomonas sp</name>
    <dbReference type="NCBI Taxonomy" id="158754"/>
    <lineage>
        <taxon>Bacteria</taxon>
        <taxon>Pseudomonadati</taxon>
        <taxon>Pseudomonadota</taxon>
        <taxon>Alphaproteobacteria</taxon>
        <taxon>Sphingomonadales</taxon>
        <taxon>Sphingomonadaceae</taxon>
        <taxon>Sphingomonas</taxon>
        <taxon>environmental samples</taxon>
    </lineage>
</organism>
<feature type="domain" description="CBS" evidence="3">
    <location>
        <begin position="71"/>
        <end position="129"/>
    </location>
</feature>
<dbReference type="PANTHER" id="PTHR43080">
    <property type="entry name" value="CBS DOMAIN-CONTAINING PROTEIN CBSX3, MITOCHONDRIAL"/>
    <property type="match status" value="1"/>
</dbReference>
<dbReference type="SMART" id="SM00116">
    <property type="entry name" value="CBS"/>
    <property type="match status" value="2"/>
</dbReference>
<protein>
    <submittedName>
        <fullName evidence="4">CBS domain protein</fullName>
    </submittedName>
</protein>
<reference evidence="4" key="1">
    <citation type="submission" date="2020-02" db="EMBL/GenBank/DDBJ databases">
        <authorList>
            <person name="Meier V. D."/>
        </authorList>
    </citation>
    <scope>NUCLEOTIDE SEQUENCE</scope>
    <source>
        <strain evidence="4">AVDCRST_MAG44</strain>
    </source>
</reference>
<dbReference type="InterPro" id="IPR046342">
    <property type="entry name" value="CBS_dom_sf"/>
</dbReference>
<evidence type="ECO:0000256" key="1">
    <source>
        <dbReference type="ARBA" id="ARBA00023122"/>
    </source>
</evidence>
<gene>
    <name evidence="4" type="ORF">AVDCRST_MAG44-1346</name>
</gene>
<dbReference type="CDD" id="cd04622">
    <property type="entry name" value="CBS_pair_HRP1_like"/>
    <property type="match status" value="1"/>
</dbReference>
<keyword evidence="1 2" id="KW-0129">CBS domain</keyword>
<accession>A0A6J4T0Q2</accession>
<evidence type="ECO:0000256" key="2">
    <source>
        <dbReference type="PROSITE-ProRule" id="PRU00703"/>
    </source>
</evidence>
<dbReference type="PROSITE" id="PS51371">
    <property type="entry name" value="CBS"/>
    <property type="match status" value="2"/>
</dbReference>
<evidence type="ECO:0000313" key="4">
    <source>
        <dbReference type="EMBL" id="CAA9510466.1"/>
    </source>
</evidence>
<dbReference type="InterPro" id="IPR000644">
    <property type="entry name" value="CBS_dom"/>
</dbReference>
<dbReference type="Pfam" id="PF00571">
    <property type="entry name" value="CBS"/>
    <property type="match status" value="2"/>
</dbReference>
<dbReference type="InterPro" id="IPR051257">
    <property type="entry name" value="Diverse_CBS-Domain"/>
</dbReference>
<dbReference type="PANTHER" id="PTHR43080:SF2">
    <property type="entry name" value="CBS DOMAIN-CONTAINING PROTEIN"/>
    <property type="match status" value="1"/>
</dbReference>
<feature type="domain" description="CBS" evidence="3">
    <location>
        <begin position="7"/>
        <end position="65"/>
    </location>
</feature>
<dbReference type="AlphaFoldDB" id="A0A6J4T0Q2"/>
<dbReference type="SUPFAM" id="SSF54631">
    <property type="entry name" value="CBS-domain pair"/>
    <property type="match status" value="1"/>
</dbReference>
<evidence type="ECO:0000259" key="3">
    <source>
        <dbReference type="PROSITE" id="PS51371"/>
    </source>
</evidence>
<sequence>MKVSECMTASVETVSSEQPIREAAQFMLRADTGALPVFDGGSLRGMVTDRDITVRAVAEGRGPDTPVRDVMTDDILFIYDDQDVEDAAMLMSDRQVRRLPVKSREGDQLVGIVSLADVSRSSKGEAAAVALGGITDPGGEHNQSQES</sequence>
<dbReference type="EMBL" id="CADCVY010000092">
    <property type="protein sequence ID" value="CAA9510466.1"/>
    <property type="molecule type" value="Genomic_DNA"/>
</dbReference>
<proteinExistence type="predicted"/>
<dbReference type="Gene3D" id="3.10.580.10">
    <property type="entry name" value="CBS-domain"/>
    <property type="match status" value="1"/>
</dbReference>